<feature type="region of interest" description="Disordered" evidence="1">
    <location>
        <begin position="222"/>
        <end position="692"/>
    </location>
</feature>
<evidence type="ECO:0000256" key="1">
    <source>
        <dbReference type="SAM" id="MobiDB-lite"/>
    </source>
</evidence>
<feature type="compositionally biased region" description="Gly residues" evidence="1">
    <location>
        <begin position="328"/>
        <end position="343"/>
    </location>
</feature>
<proteinExistence type="predicted"/>
<feature type="region of interest" description="Disordered" evidence="1">
    <location>
        <begin position="158"/>
        <end position="179"/>
    </location>
</feature>
<keyword evidence="4" id="KW-1185">Reference proteome</keyword>
<dbReference type="InterPro" id="IPR000608">
    <property type="entry name" value="UBC"/>
</dbReference>
<gene>
    <name evidence="3" type="ORF">M9Y10_028264</name>
</gene>
<feature type="compositionally biased region" description="Gly residues" evidence="1">
    <location>
        <begin position="412"/>
        <end position="427"/>
    </location>
</feature>
<protein>
    <recommendedName>
        <fullName evidence="2">UBC core domain-containing protein</fullName>
    </recommendedName>
</protein>
<dbReference type="PANTHER" id="PTHR24067">
    <property type="entry name" value="UBIQUITIN-CONJUGATING ENZYME E2"/>
    <property type="match status" value="1"/>
</dbReference>
<dbReference type="Pfam" id="PF12796">
    <property type="entry name" value="Ank_2"/>
    <property type="match status" value="1"/>
</dbReference>
<evidence type="ECO:0000313" key="4">
    <source>
        <dbReference type="Proteomes" id="UP001470230"/>
    </source>
</evidence>
<dbReference type="PROSITE" id="PS50127">
    <property type="entry name" value="UBC_2"/>
    <property type="match status" value="1"/>
</dbReference>
<dbReference type="Gene3D" id="3.10.110.10">
    <property type="entry name" value="Ubiquitin Conjugating Enzyme"/>
    <property type="match status" value="1"/>
</dbReference>
<feature type="compositionally biased region" description="Gly residues" evidence="1">
    <location>
        <begin position="496"/>
        <end position="511"/>
    </location>
</feature>
<sequence length="1136" mass="117397">MTTLLQAKVNILHYYADYRKQNQTSFFKINPVNRDIFALDCIIPGPEGSIWEKGEFVLQINFPKDFPENPPEAHFIPPIFHPNVNEQNGNLSLELLDPQKWKKETTMTDILLSAQKLLDNPNTESAVNNSAKDAYLKYKENNSNDEYIKKVNECIERSKQPVQSNNSQSPGGFGSFGGVGSGKPSSGFMGFGTSGFGGFGGSGSGKPSCGFAGFGTTGFGGPGPSGPGFGNASALGNASGGPFGGPRNNDGPGPSGPGFGNASAFGKPSGGPFGGPRNNDGPGSSGPGFGNASALGNASGGPFGGPRNNDGPGPSGPGFGNASAFGKPSGGPFGGPGPSGSGFGNASAFGKPSGIPISEPRNNDGPGSSGPGFGNASALGNASGGPFGGPRNNDGPGPSGPGFGNASAFGKPSGGPFGGPGPSGSGFGNASAFGKPSGIPISEPRNNDGPGPSGPGFGNASALGNASGGPFGGPRNNDGPGPSGPGFGNASAFGKPSGGPFGGPGPSGSGFGNASAFGKPSGIPISEPRNNDGPGPSGPGFGNASAFGKPSGGPFGGPRNNDGPGSSGPGFGNASAFGKPSGGPFGGPGPSGPGFGNASAFGKPSGGPFGGPRNNDGPGSSGPGFGNASAFGKPSGGPFGGPGLSGPGFGNASAFGKPSGGPFGGPKINKEKSKDEADIKTSNPPTSTNINNLQKRDVTSKTINQKIQDDDYVMLNQANVQTIENAGRQLNKTDITQKAADFRKYLDSIKLRLNKSFQYAELSSIELIVFGLNNFNKQDYIAAARTLISSNPYSSTPPSLLVKQFVRALISAFFIRTNDHDILLRFVKELGSKEVECDLLLQLKREAEIFNKNGSKDETPSFLNNVISALDTSQAVTAAPETRPPIFESIIKDDVGSLRNALGSSPSINQIELTSNERNAFPTNKPTLLEYAAFYGSENCFNYLYNEKKYEITNDITKYALCGGNNHIYEVILKSGKSFLNDLEYAIKFHHHELFKKSFLSYYNDDYGTGETAYDIVQSKFTLDCIKYFNFQTLRFLIEFGADVNNCMINQALKRDIHSLFIFLLGLNVDVNKQDENGFTAIHCAIRADNVTAVKILLENKRRKVDLTLKEKGGKTPKDFASIVGNSEIKDLLSNK</sequence>
<feature type="compositionally biased region" description="Gly residues" evidence="1">
    <location>
        <begin position="580"/>
        <end position="595"/>
    </location>
</feature>
<feature type="compositionally biased region" description="Low complexity" evidence="1">
    <location>
        <begin position="681"/>
        <end position="692"/>
    </location>
</feature>
<dbReference type="InterPro" id="IPR036770">
    <property type="entry name" value="Ankyrin_rpt-contain_sf"/>
</dbReference>
<dbReference type="InterPro" id="IPR050113">
    <property type="entry name" value="Ub_conjugating_enzyme"/>
</dbReference>
<comment type="caution">
    <text evidence="3">The sequence shown here is derived from an EMBL/GenBank/DDBJ whole genome shotgun (WGS) entry which is preliminary data.</text>
</comment>
<evidence type="ECO:0000259" key="2">
    <source>
        <dbReference type="PROSITE" id="PS50127"/>
    </source>
</evidence>
<organism evidence="3 4">
    <name type="scientific">Tritrichomonas musculus</name>
    <dbReference type="NCBI Taxonomy" id="1915356"/>
    <lineage>
        <taxon>Eukaryota</taxon>
        <taxon>Metamonada</taxon>
        <taxon>Parabasalia</taxon>
        <taxon>Tritrichomonadida</taxon>
        <taxon>Tritrichomonadidae</taxon>
        <taxon>Tritrichomonas</taxon>
    </lineage>
</organism>
<dbReference type="InterPro" id="IPR016135">
    <property type="entry name" value="UBQ-conjugating_enzyme/RWD"/>
</dbReference>
<reference evidence="3 4" key="1">
    <citation type="submission" date="2024-04" db="EMBL/GenBank/DDBJ databases">
        <title>Tritrichomonas musculus Genome.</title>
        <authorList>
            <person name="Alves-Ferreira E."/>
            <person name="Grigg M."/>
            <person name="Lorenzi H."/>
            <person name="Galac M."/>
        </authorList>
    </citation>
    <scope>NUCLEOTIDE SEQUENCE [LARGE SCALE GENOMIC DNA]</scope>
    <source>
        <strain evidence="3 4">EAF2021</strain>
    </source>
</reference>
<accession>A0ABR2KIT8</accession>
<dbReference type="Gene3D" id="1.25.40.20">
    <property type="entry name" value="Ankyrin repeat-containing domain"/>
    <property type="match status" value="1"/>
</dbReference>
<dbReference type="SUPFAM" id="SSF48403">
    <property type="entry name" value="Ankyrin repeat"/>
    <property type="match status" value="1"/>
</dbReference>
<name>A0ABR2KIT8_9EUKA</name>
<feature type="compositionally biased region" description="Gly residues" evidence="1">
    <location>
        <begin position="634"/>
        <end position="649"/>
    </location>
</feature>
<dbReference type="SUPFAM" id="SSF54495">
    <property type="entry name" value="UBC-like"/>
    <property type="match status" value="1"/>
</dbReference>
<dbReference type="InterPro" id="IPR002110">
    <property type="entry name" value="Ankyrin_rpt"/>
</dbReference>
<dbReference type="EMBL" id="JAPFFF010000004">
    <property type="protein sequence ID" value="KAK8891059.1"/>
    <property type="molecule type" value="Genomic_DNA"/>
</dbReference>
<dbReference type="Pfam" id="PF00179">
    <property type="entry name" value="UQ_con"/>
    <property type="match status" value="1"/>
</dbReference>
<feature type="compositionally biased region" description="Basic and acidic residues" evidence="1">
    <location>
        <begin position="668"/>
        <end position="679"/>
    </location>
</feature>
<dbReference type="Proteomes" id="UP001470230">
    <property type="component" value="Unassembled WGS sequence"/>
</dbReference>
<evidence type="ECO:0000313" key="3">
    <source>
        <dbReference type="EMBL" id="KAK8891059.1"/>
    </source>
</evidence>
<dbReference type="SMART" id="SM00212">
    <property type="entry name" value="UBCc"/>
    <property type="match status" value="1"/>
</dbReference>
<dbReference type="SMART" id="SM00248">
    <property type="entry name" value="ANK"/>
    <property type="match status" value="2"/>
</dbReference>
<feature type="domain" description="UBC core" evidence="2">
    <location>
        <begin position="6"/>
        <end position="160"/>
    </location>
</feature>